<evidence type="ECO:0000313" key="7">
    <source>
        <dbReference type="EMBL" id="AIQ10684.1"/>
    </source>
</evidence>
<dbReference type="PANTHER" id="PTHR47053">
    <property type="entry name" value="MUREIN DD-ENDOPEPTIDASE MEPH-RELATED"/>
    <property type="match status" value="1"/>
</dbReference>
<evidence type="ECO:0000256" key="1">
    <source>
        <dbReference type="ARBA" id="ARBA00007074"/>
    </source>
</evidence>
<dbReference type="Proteomes" id="UP000029409">
    <property type="component" value="Chromosome"/>
</dbReference>
<evidence type="ECO:0000313" key="8">
    <source>
        <dbReference type="Proteomes" id="UP000029409"/>
    </source>
</evidence>
<keyword evidence="5" id="KW-0732">Signal</keyword>
<feature type="signal peptide" evidence="5">
    <location>
        <begin position="1"/>
        <end position="25"/>
    </location>
</feature>
<keyword evidence="3 7" id="KW-0378">Hydrolase</keyword>
<dbReference type="STRING" id="44251.PDUR_00500"/>
<dbReference type="GO" id="GO:0008234">
    <property type="term" value="F:cysteine-type peptidase activity"/>
    <property type="evidence" value="ECO:0007669"/>
    <property type="project" value="UniProtKB-KW"/>
</dbReference>
<dbReference type="OrthoDB" id="9813118at2"/>
<evidence type="ECO:0000256" key="5">
    <source>
        <dbReference type="SAM" id="SignalP"/>
    </source>
</evidence>
<feature type="domain" description="NlpC/P60" evidence="6">
    <location>
        <begin position="22"/>
        <end position="144"/>
    </location>
</feature>
<organism evidence="7 8">
    <name type="scientific">Paenibacillus durus</name>
    <name type="common">Paenibacillus azotofixans</name>
    <dbReference type="NCBI Taxonomy" id="44251"/>
    <lineage>
        <taxon>Bacteria</taxon>
        <taxon>Bacillati</taxon>
        <taxon>Bacillota</taxon>
        <taxon>Bacilli</taxon>
        <taxon>Bacillales</taxon>
        <taxon>Paenibacillaceae</taxon>
        <taxon>Paenibacillus</taxon>
    </lineage>
</organism>
<dbReference type="EMBL" id="CP009288">
    <property type="protein sequence ID" value="AIQ10684.1"/>
    <property type="molecule type" value="Genomic_DNA"/>
</dbReference>
<comment type="similarity">
    <text evidence="1">Belongs to the peptidase C40 family.</text>
</comment>
<dbReference type="InterPro" id="IPR000064">
    <property type="entry name" value="NLP_P60_dom"/>
</dbReference>
<dbReference type="InterPro" id="IPR051202">
    <property type="entry name" value="Peptidase_C40"/>
</dbReference>
<protein>
    <submittedName>
        <fullName evidence="7">Hydrolase</fullName>
    </submittedName>
</protein>
<gene>
    <name evidence="7" type="ORF">PDUR_00500</name>
</gene>
<dbReference type="AlphaFoldDB" id="A0A089INL0"/>
<dbReference type="PANTHER" id="PTHR47053:SF1">
    <property type="entry name" value="MUREIN DD-ENDOPEPTIDASE MEPH-RELATED"/>
    <property type="match status" value="1"/>
</dbReference>
<dbReference type="PROSITE" id="PS51935">
    <property type="entry name" value="NLPC_P60"/>
    <property type="match status" value="1"/>
</dbReference>
<reference evidence="7 8" key="1">
    <citation type="submission" date="2014-08" db="EMBL/GenBank/DDBJ databases">
        <title>Comparative genomics of the Paenibacillus odorifer group.</title>
        <authorList>
            <person name="den Bakker H.C."/>
            <person name="Tsai Y.-C."/>
            <person name="Martin N."/>
            <person name="Korlach J."/>
            <person name="Wiedmann M."/>
        </authorList>
    </citation>
    <scope>NUCLEOTIDE SEQUENCE [LARGE SCALE GENOMIC DNA]</scope>
    <source>
        <strain evidence="7 8">DSM 1735</strain>
    </source>
</reference>
<keyword evidence="8" id="KW-1185">Reference proteome</keyword>
<sequence length="163" mass="17360">MKKKLAAAFLSLSIVLTLGAGSAFADSKMDKVIDRTIGTKYVSGGTSTNGFDCSGFTMYVFDKVGINLPHQSGSQYKMGKSVSRSDLRSGDLVFFNTSGRGVSHVGIYVGDGKFAHASSSKGVTISSLSDSYYVNRYVGAKRVMSSDAYQDATVDSQDNDDVQ</sequence>
<evidence type="ECO:0000256" key="4">
    <source>
        <dbReference type="ARBA" id="ARBA00022807"/>
    </source>
</evidence>
<name>A0A089INL0_PAEDU</name>
<evidence type="ECO:0000259" key="6">
    <source>
        <dbReference type="PROSITE" id="PS51935"/>
    </source>
</evidence>
<evidence type="ECO:0000256" key="3">
    <source>
        <dbReference type="ARBA" id="ARBA00022801"/>
    </source>
</evidence>
<evidence type="ECO:0000256" key="2">
    <source>
        <dbReference type="ARBA" id="ARBA00022670"/>
    </source>
</evidence>
<dbReference type="RefSeq" id="WP_042204615.1">
    <property type="nucleotide sequence ID" value="NZ_CP009288.1"/>
</dbReference>
<dbReference type="GO" id="GO:0006508">
    <property type="term" value="P:proteolysis"/>
    <property type="evidence" value="ECO:0007669"/>
    <property type="project" value="UniProtKB-KW"/>
</dbReference>
<dbReference type="InterPro" id="IPR038765">
    <property type="entry name" value="Papain-like_cys_pep_sf"/>
</dbReference>
<dbReference type="Pfam" id="PF00877">
    <property type="entry name" value="NLPC_P60"/>
    <property type="match status" value="1"/>
</dbReference>
<dbReference type="KEGG" id="pdu:PDUR_00500"/>
<accession>A0A089INL0</accession>
<dbReference type="SUPFAM" id="SSF54001">
    <property type="entry name" value="Cysteine proteinases"/>
    <property type="match status" value="1"/>
</dbReference>
<dbReference type="eggNOG" id="COG0791">
    <property type="taxonomic scope" value="Bacteria"/>
</dbReference>
<keyword evidence="2" id="KW-0645">Protease</keyword>
<feature type="chain" id="PRO_5001843731" evidence="5">
    <location>
        <begin position="26"/>
        <end position="163"/>
    </location>
</feature>
<dbReference type="Gene3D" id="3.90.1720.10">
    <property type="entry name" value="endopeptidase domain like (from Nostoc punctiforme)"/>
    <property type="match status" value="1"/>
</dbReference>
<keyword evidence="4" id="KW-0788">Thiol protease</keyword>
<proteinExistence type="inferred from homology"/>